<evidence type="ECO:0000256" key="2">
    <source>
        <dbReference type="ARBA" id="ARBA00022448"/>
    </source>
</evidence>
<evidence type="ECO:0000256" key="4">
    <source>
        <dbReference type="ARBA" id="ARBA00022692"/>
    </source>
</evidence>
<feature type="transmembrane region" description="Helical" evidence="8">
    <location>
        <begin position="149"/>
        <end position="167"/>
    </location>
</feature>
<evidence type="ECO:0000256" key="8">
    <source>
        <dbReference type="HAMAP-Rule" id="MF_01207"/>
    </source>
</evidence>
<dbReference type="InterPro" id="IPR013130">
    <property type="entry name" value="Fe3_Rdtase_TM_dom"/>
</dbReference>
<organism evidence="10 11">
    <name type="scientific">Pseudomaricurvus hydrocarbonicus</name>
    <dbReference type="NCBI Taxonomy" id="1470433"/>
    <lineage>
        <taxon>Bacteria</taxon>
        <taxon>Pseudomonadati</taxon>
        <taxon>Pseudomonadota</taxon>
        <taxon>Gammaproteobacteria</taxon>
        <taxon>Cellvibrionales</taxon>
        <taxon>Cellvibrionaceae</taxon>
        <taxon>Pseudomaricurvus</taxon>
    </lineage>
</organism>
<evidence type="ECO:0000256" key="1">
    <source>
        <dbReference type="ARBA" id="ARBA00004141"/>
    </source>
</evidence>
<keyword evidence="8" id="KW-0479">Metal-binding</keyword>
<dbReference type="GO" id="GO:0016679">
    <property type="term" value="F:oxidoreductase activity, acting on diphenols and related substances as donors"/>
    <property type="evidence" value="ECO:0007669"/>
    <property type="project" value="TreeGrafter"/>
</dbReference>
<gene>
    <name evidence="8 10" type="primary">msrQ</name>
    <name evidence="10" type="ORF">G8770_07300</name>
</gene>
<evidence type="ECO:0000256" key="3">
    <source>
        <dbReference type="ARBA" id="ARBA00022617"/>
    </source>
</evidence>
<feature type="transmembrane region" description="Helical" evidence="8">
    <location>
        <begin position="81"/>
        <end position="98"/>
    </location>
</feature>
<comment type="similarity">
    <text evidence="8">Belongs to the MsrQ family.</text>
</comment>
<feature type="transmembrane region" description="Helical" evidence="8">
    <location>
        <begin position="51"/>
        <end position="69"/>
    </location>
</feature>
<reference evidence="10" key="1">
    <citation type="submission" date="2020-03" db="EMBL/GenBank/DDBJ databases">
        <authorList>
            <person name="Guo F."/>
        </authorList>
    </citation>
    <scope>NUCLEOTIDE SEQUENCE</scope>
    <source>
        <strain evidence="10">JCM 30134</strain>
    </source>
</reference>
<dbReference type="HAMAP" id="MF_01207">
    <property type="entry name" value="MsrQ"/>
    <property type="match status" value="1"/>
</dbReference>
<dbReference type="Pfam" id="PF01794">
    <property type="entry name" value="Ferric_reduct"/>
    <property type="match status" value="1"/>
</dbReference>
<comment type="subunit">
    <text evidence="8">Heterodimer of a catalytic subunit (MsrP) and a heme-binding subunit (MsrQ).</text>
</comment>
<dbReference type="GO" id="GO:0009055">
    <property type="term" value="F:electron transfer activity"/>
    <property type="evidence" value="ECO:0007669"/>
    <property type="project" value="UniProtKB-UniRule"/>
</dbReference>
<keyword evidence="11" id="KW-1185">Reference proteome</keyword>
<evidence type="ECO:0000313" key="10">
    <source>
        <dbReference type="EMBL" id="NHO65345.1"/>
    </source>
</evidence>
<dbReference type="AlphaFoldDB" id="A0A9E5MM32"/>
<feature type="transmembrane region" description="Helical" evidence="8">
    <location>
        <begin position="173"/>
        <end position="189"/>
    </location>
</feature>
<keyword evidence="7 8" id="KW-0472">Membrane</keyword>
<sequence length="213" mass="24344">MLKPGRKTSNTLRVCVHIGALAPLLWLYWAIPQGVLGADPVKELTHFLGIGALRLLLLTLCISPLARALKFGLLVRLRRPLGLWCFVWAALHFSTWLALDLTFEWSLIGEELIKRTYILVGLLALLLLLALAITSIPKLMRSMGKRWKQLHRTIYVIALLVCLHFWWSVKSGWIEPCSYLIIALYLLWLRRDSIMSYVHFKHRPVAHDNGASS</sequence>
<keyword evidence="3 8" id="KW-0349">Heme</keyword>
<comment type="cofactor">
    <cofactor evidence="8">
        <name>FMN</name>
        <dbReference type="ChEBI" id="CHEBI:58210"/>
    </cofactor>
    <text evidence="8">Binds 1 FMN per subunit.</text>
</comment>
<comment type="caution">
    <text evidence="10">The sequence shown here is derived from an EMBL/GenBank/DDBJ whole genome shotgun (WGS) entry which is preliminary data.</text>
</comment>
<keyword evidence="2 8" id="KW-0813">Transport</keyword>
<dbReference type="PANTHER" id="PTHR36964">
    <property type="entry name" value="PROTEIN-METHIONINE-SULFOXIDE REDUCTASE HEME-BINDING SUBUNIT MSRQ"/>
    <property type="match status" value="1"/>
</dbReference>
<evidence type="ECO:0000256" key="7">
    <source>
        <dbReference type="ARBA" id="ARBA00023136"/>
    </source>
</evidence>
<dbReference type="EMBL" id="JAAONZ010000004">
    <property type="protein sequence ID" value="NHO65345.1"/>
    <property type="molecule type" value="Genomic_DNA"/>
</dbReference>
<name>A0A9E5MM32_9GAMM</name>
<dbReference type="GO" id="GO:0005886">
    <property type="term" value="C:plasma membrane"/>
    <property type="evidence" value="ECO:0007669"/>
    <property type="project" value="UniProtKB-SubCell"/>
</dbReference>
<keyword evidence="6 8" id="KW-0408">Iron</keyword>
<evidence type="ECO:0000313" key="11">
    <source>
        <dbReference type="Proteomes" id="UP000787472"/>
    </source>
</evidence>
<keyword evidence="8" id="KW-0249">Electron transport</keyword>
<feature type="domain" description="Ferric oxidoreductase" evidence="9">
    <location>
        <begin position="48"/>
        <end position="162"/>
    </location>
</feature>
<comment type="function">
    <text evidence="8">Part of the MsrPQ system that repairs oxidized periplasmic proteins containing methionine sulfoxide residues (Met-O), using respiratory chain electrons. Thus protects these proteins from oxidative-stress damage caused by reactive species of oxygen and chlorine generated by the host defense mechanisms. MsrPQ is essential for the maintenance of envelope integrity under bleach stress, rescuing a wide series of structurally unrelated periplasmic proteins from methionine oxidation. MsrQ provides electrons for reduction to the reductase catalytic subunit MsrP, using the quinone pool of the respiratory chain.</text>
</comment>
<dbReference type="GO" id="GO:0030091">
    <property type="term" value="P:protein repair"/>
    <property type="evidence" value="ECO:0007669"/>
    <property type="project" value="UniProtKB-UniRule"/>
</dbReference>
<comment type="cofactor">
    <cofactor evidence="8">
        <name>heme b</name>
        <dbReference type="ChEBI" id="CHEBI:60344"/>
    </cofactor>
    <text evidence="8">Binds 1 heme b (iron(II)-protoporphyrin IX) group per subunit.</text>
</comment>
<dbReference type="GO" id="GO:0046872">
    <property type="term" value="F:metal ion binding"/>
    <property type="evidence" value="ECO:0007669"/>
    <property type="project" value="UniProtKB-KW"/>
</dbReference>
<accession>A0A9E5MM32</accession>
<keyword evidence="5 8" id="KW-1133">Transmembrane helix</keyword>
<dbReference type="NCBIfam" id="NF003831">
    <property type="entry name" value="PRK05419.1-2"/>
    <property type="match status" value="1"/>
</dbReference>
<dbReference type="InterPro" id="IPR022837">
    <property type="entry name" value="MsrQ-like"/>
</dbReference>
<keyword evidence="4 8" id="KW-0812">Transmembrane</keyword>
<evidence type="ECO:0000259" key="9">
    <source>
        <dbReference type="Pfam" id="PF01794"/>
    </source>
</evidence>
<feature type="transmembrane region" description="Helical" evidence="8">
    <location>
        <begin position="12"/>
        <end position="31"/>
    </location>
</feature>
<dbReference type="GO" id="GO:0010181">
    <property type="term" value="F:FMN binding"/>
    <property type="evidence" value="ECO:0007669"/>
    <property type="project" value="UniProtKB-UniRule"/>
</dbReference>
<evidence type="ECO:0000256" key="6">
    <source>
        <dbReference type="ARBA" id="ARBA00023004"/>
    </source>
</evidence>
<comment type="subcellular location">
    <subcellularLocation>
        <location evidence="8">Cell membrane</location>
        <topology evidence="8">Multi-pass membrane protein</topology>
    </subcellularLocation>
    <subcellularLocation>
        <location evidence="1">Membrane</location>
        <topology evidence="1">Multi-pass membrane protein</topology>
    </subcellularLocation>
</comment>
<keyword evidence="8" id="KW-0285">Flavoprotein</keyword>
<evidence type="ECO:0000256" key="5">
    <source>
        <dbReference type="ARBA" id="ARBA00022989"/>
    </source>
</evidence>
<feature type="transmembrane region" description="Helical" evidence="8">
    <location>
        <begin position="118"/>
        <end position="137"/>
    </location>
</feature>
<dbReference type="PANTHER" id="PTHR36964:SF1">
    <property type="entry name" value="PROTEIN-METHIONINE-SULFOXIDE REDUCTASE HEME-BINDING SUBUNIT MSRQ"/>
    <property type="match status" value="1"/>
</dbReference>
<dbReference type="GO" id="GO:0020037">
    <property type="term" value="F:heme binding"/>
    <property type="evidence" value="ECO:0007669"/>
    <property type="project" value="UniProtKB-UniRule"/>
</dbReference>
<dbReference type="Proteomes" id="UP000787472">
    <property type="component" value="Unassembled WGS sequence"/>
</dbReference>
<protein>
    <recommendedName>
        <fullName evidence="8">Protein-methionine-sulfoxide reductase heme-binding subunit MsrQ</fullName>
    </recommendedName>
    <alternativeName>
        <fullName evidence="8">Flavocytochrome MsrQ</fullName>
    </alternativeName>
</protein>
<proteinExistence type="inferred from homology"/>
<keyword evidence="8" id="KW-0288">FMN</keyword>
<keyword evidence="8" id="KW-1003">Cell membrane</keyword>